<proteinExistence type="predicted"/>
<dbReference type="AlphaFoldDB" id="A0A9D1AE87"/>
<dbReference type="EMBL" id="DVGK01000158">
    <property type="protein sequence ID" value="HIR14891.1"/>
    <property type="molecule type" value="Genomic_DNA"/>
</dbReference>
<comment type="caution">
    <text evidence="1">The sequence shown here is derived from an EMBL/GenBank/DDBJ whole genome shotgun (WGS) entry which is preliminary data.</text>
</comment>
<keyword evidence="1" id="KW-0675">Receptor</keyword>
<name>A0A9D1AE87_9FIRM</name>
<dbReference type="Proteomes" id="UP000886757">
    <property type="component" value="Unassembled WGS sequence"/>
</dbReference>
<protein>
    <submittedName>
        <fullName evidence="1">Cyclic-di-AMP receptor</fullName>
    </submittedName>
</protein>
<dbReference type="PANTHER" id="PTHR38456:SF1">
    <property type="entry name" value="CYCLIC DI-AMP RECEPTOR A"/>
    <property type="match status" value="1"/>
</dbReference>
<dbReference type="Gene3D" id="3.30.70.120">
    <property type="match status" value="1"/>
</dbReference>
<dbReference type="InterPro" id="IPR011322">
    <property type="entry name" value="N-reg_PII-like_a/b"/>
</dbReference>
<dbReference type="Pfam" id="PF06153">
    <property type="entry name" value="CdAMP_rec"/>
    <property type="match status" value="1"/>
</dbReference>
<evidence type="ECO:0000313" key="2">
    <source>
        <dbReference type="Proteomes" id="UP000886757"/>
    </source>
</evidence>
<dbReference type="SUPFAM" id="SSF54913">
    <property type="entry name" value="GlnB-like"/>
    <property type="match status" value="1"/>
</dbReference>
<dbReference type="InterPro" id="IPR010375">
    <property type="entry name" value="CdAMP_rec"/>
</dbReference>
<sequence length="112" mass="12805">MKMVMAILYKDDEEETTRELHANRFFVTKLSTTGGLLRRKNVTLLIVTEDENVPKVLEIIKNNSGERRTLSYINTASMPDRYGISSFPMVPVNIQTGGSTVFILNVEQFEKY</sequence>
<evidence type="ECO:0000313" key="1">
    <source>
        <dbReference type="EMBL" id="HIR14891.1"/>
    </source>
</evidence>
<accession>A0A9D1AE87</accession>
<reference evidence="1" key="2">
    <citation type="journal article" date="2021" name="PeerJ">
        <title>Extensive microbial diversity within the chicken gut microbiome revealed by metagenomics and culture.</title>
        <authorList>
            <person name="Gilroy R."/>
            <person name="Ravi A."/>
            <person name="Getino M."/>
            <person name="Pursley I."/>
            <person name="Horton D.L."/>
            <person name="Alikhan N.F."/>
            <person name="Baker D."/>
            <person name="Gharbi K."/>
            <person name="Hall N."/>
            <person name="Watson M."/>
            <person name="Adriaenssens E.M."/>
            <person name="Foster-Nyarko E."/>
            <person name="Jarju S."/>
            <person name="Secka A."/>
            <person name="Antonio M."/>
            <person name="Oren A."/>
            <person name="Chaudhuri R.R."/>
            <person name="La Ragione R."/>
            <person name="Hildebrand F."/>
            <person name="Pallen M.J."/>
        </authorList>
    </citation>
    <scope>NUCLEOTIDE SEQUENCE</scope>
    <source>
        <strain evidence="1">ChiSjej4B22-8148</strain>
    </source>
</reference>
<reference evidence="1" key="1">
    <citation type="submission" date="2020-10" db="EMBL/GenBank/DDBJ databases">
        <authorList>
            <person name="Gilroy R."/>
        </authorList>
    </citation>
    <scope>NUCLEOTIDE SEQUENCE</scope>
    <source>
        <strain evidence="1">ChiSjej4B22-8148</strain>
    </source>
</reference>
<dbReference type="InterPro" id="IPR015867">
    <property type="entry name" value="N-reg_PII/ATP_PRibTrfase_C"/>
</dbReference>
<organism evidence="1 2">
    <name type="scientific">Candidatus Choladousia intestinavium</name>
    <dbReference type="NCBI Taxonomy" id="2840727"/>
    <lineage>
        <taxon>Bacteria</taxon>
        <taxon>Bacillati</taxon>
        <taxon>Bacillota</taxon>
        <taxon>Clostridia</taxon>
        <taxon>Lachnospirales</taxon>
        <taxon>Lachnospiraceae</taxon>
        <taxon>Lachnospiraceae incertae sedis</taxon>
        <taxon>Candidatus Choladousia</taxon>
    </lineage>
</organism>
<dbReference type="PANTHER" id="PTHR38456">
    <property type="entry name" value="CYCLIC DI-AMP RECEPTOR A"/>
    <property type="match status" value="1"/>
</dbReference>
<gene>
    <name evidence="1" type="ORF">IAB31_13330</name>
</gene>